<reference evidence="1" key="1">
    <citation type="submission" date="2021-02" db="EMBL/GenBank/DDBJ databases">
        <title>Natronogracilivirga saccharolytica gen. nov. sp. nov. a new anaerobic, haloalkiliphilic carbohydrate-fermenting bacterium from soda lake and proposing of Cyclonatronumiaceae fam. nov. in the phylum Balneolaeota.</title>
        <authorList>
            <person name="Zhilina T.N."/>
            <person name="Sorokin D.Y."/>
            <person name="Zavarzina D.G."/>
            <person name="Toshchakov S.V."/>
            <person name="Kublanov I.V."/>
        </authorList>
    </citation>
    <scope>NUCLEOTIDE SEQUENCE</scope>
    <source>
        <strain evidence="1">Z-1702</strain>
    </source>
</reference>
<dbReference type="AlphaFoldDB" id="A0A8J7UUG7"/>
<name>A0A8J7UUG7_9BACT</name>
<dbReference type="EMBL" id="JAFIDN010000004">
    <property type="protein sequence ID" value="MBP3192410.1"/>
    <property type="molecule type" value="Genomic_DNA"/>
</dbReference>
<protein>
    <submittedName>
        <fullName evidence="1">DUF4837 family protein</fullName>
    </submittedName>
</protein>
<dbReference type="RefSeq" id="WP_210511310.1">
    <property type="nucleotide sequence ID" value="NZ_JAFIDN010000004.1"/>
</dbReference>
<evidence type="ECO:0000313" key="2">
    <source>
        <dbReference type="Proteomes" id="UP000673975"/>
    </source>
</evidence>
<sequence>MKFYRNLFIIVTGLAGLFVWTGCEGDFRRSAQGSLSQVLVVMDSTQWDSPTADAIRETFGKEIMTLPRPEEKYDLRFMDLRTNRDLEYAKNHKNTIFAAPIDEESNVGAFIRAVMSEDIKQRIAEGRNFAFPLEDRWYKNQWTLFLSAADHETLSQKIRDSERSLVGHLDEVERERWKSEVFRRGEQKHLSDSLMQNHGFSIRVQHDYRIGVDTTDFVSMRRYLHDNDRWIWFNYKEDVDSFDWVDSEWINNRRDSLNRKYIRGSREESYVTTEYRSPRRVETTETTVNGRPALETRGTWTMTNDLMGGPFLHYTIYDEQQQRIYMMEFAQFAPRYSKRRFMNQFEAMAHTFETDTTLVPEPIAFID</sequence>
<organism evidence="1 2">
    <name type="scientific">Natronogracilivirga saccharolytica</name>
    <dbReference type="NCBI Taxonomy" id="2812953"/>
    <lineage>
        <taxon>Bacteria</taxon>
        <taxon>Pseudomonadati</taxon>
        <taxon>Balneolota</taxon>
        <taxon>Balneolia</taxon>
        <taxon>Balneolales</taxon>
        <taxon>Cyclonatronaceae</taxon>
        <taxon>Natronogracilivirga</taxon>
    </lineage>
</organism>
<evidence type="ECO:0000313" key="1">
    <source>
        <dbReference type="EMBL" id="MBP3192410.1"/>
    </source>
</evidence>
<dbReference type="InterPro" id="IPR032286">
    <property type="entry name" value="DUF4837"/>
</dbReference>
<comment type="caution">
    <text evidence="1">The sequence shown here is derived from an EMBL/GenBank/DDBJ whole genome shotgun (WGS) entry which is preliminary data.</text>
</comment>
<accession>A0A8J7UUG7</accession>
<dbReference type="PROSITE" id="PS51257">
    <property type="entry name" value="PROKAR_LIPOPROTEIN"/>
    <property type="match status" value="1"/>
</dbReference>
<keyword evidence="2" id="KW-1185">Reference proteome</keyword>
<dbReference type="Proteomes" id="UP000673975">
    <property type="component" value="Unassembled WGS sequence"/>
</dbReference>
<gene>
    <name evidence="1" type="ORF">NATSA_07030</name>
</gene>
<proteinExistence type="predicted"/>
<dbReference type="Pfam" id="PF16125">
    <property type="entry name" value="DUF4837"/>
    <property type="match status" value="1"/>
</dbReference>